<keyword evidence="3" id="KW-0378">Hydrolase</keyword>
<dbReference type="GO" id="GO:0046872">
    <property type="term" value="F:metal ion binding"/>
    <property type="evidence" value="ECO:0007669"/>
    <property type="project" value="UniProtKB-KW"/>
</dbReference>
<feature type="domain" description="Succinylglutamate desuccinylase/Aspartoacylase catalytic" evidence="5">
    <location>
        <begin position="45"/>
        <end position="232"/>
    </location>
</feature>
<dbReference type="PIRSF" id="PIRSF039012">
    <property type="entry name" value="ASP"/>
    <property type="match status" value="1"/>
</dbReference>
<dbReference type="CDD" id="cd06230">
    <property type="entry name" value="M14_ASTE_ASPA_like"/>
    <property type="match status" value="1"/>
</dbReference>
<evidence type="ECO:0000256" key="3">
    <source>
        <dbReference type="ARBA" id="ARBA00022801"/>
    </source>
</evidence>
<dbReference type="GO" id="GO:0016811">
    <property type="term" value="F:hydrolase activity, acting on carbon-nitrogen (but not peptide) bonds, in linear amides"/>
    <property type="evidence" value="ECO:0007669"/>
    <property type="project" value="InterPro"/>
</dbReference>
<dbReference type="Proteomes" id="UP000612456">
    <property type="component" value="Unassembled WGS sequence"/>
</dbReference>
<evidence type="ECO:0000256" key="4">
    <source>
        <dbReference type="ARBA" id="ARBA00022833"/>
    </source>
</evidence>
<dbReference type="Pfam" id="PF24827">
    <property type="entry name" value="AstE_AspA_cat"/>
    <property type="match status" value="1"/>
</dbReference>
<dbReference type="InterPro" id="IPR043795">
    <property type="entry name" value="N-alpha-Ac-DABA-like"/>
</dbReference>
<comment type="caution">
    <text evidence="6">The sequence shown here is derived from an EMBL/GenBank/DDBJ whole genome shotgun (WGS) entry which is preliminary data.</text>
</comment>
<dbReference type="GO" id="GO:0016788">
    <property type="term" value="F:hydrolase activity, acting on ester bonds"/>
    <property type="evidence" value="ECO:0007669"/>
    <property type="project" value="InterPro"/>
</dbReference>
<evidence type="ECO:0000313" key="7">
    <source>
        <dbReference type="Proteomes" id="UP000612456"/>
    </source>
</evidence>
<reference evidence="6" key="2">
    <citation type="submission" date="2020-09" db="EMBL/GenBank/DDBJ databases">
        <authorList>
            <person name="Sun Q."/>
            <person name="Zhou Y."/>
        </authorList>
    </citation>
    <scope>NUCLEOTIDE SEQUENCE</scope>
    <source>
        <strain evidence="6">CGMCC 1.15178</strain>
    </source>
</reference>
<dbReference type="Gene3D" id="3.40.630.10">
    <property type="entry name" value="Zn peptidases"/>
    <property type="match status" value="1"/>
</dbReference>
<name>A0A916YLZ1_9BACL</name>
<dbReference type="InterPro" id="IPR053138">
    <property type="entry name" value="N-alpha-Ac-DABA_deacetylase"/>
</dbReference>
<evidence type="ECO:0000259" key="5">
    <source>
        <dbReference type="Pfam" id="PF24827"/>
    </source>
</evidence>
<reference evidence="6" key="1">
    <citation type="journal article" date="2014" name="Int. J. Syst. Evol. Microbiol.">
        <title>Complete genome sequence of Corynebacterium casei LMG S-19264T (=DSM 44701T), isolated from a smear-ripened cheese.</title>
        <authorList>
            <consortium name="US DOE Joint Genome Institute (JGI-PGF)"/>
            <person name="Walter F."/>
            <person name="Albersmeier A."/>
            <person name="Kalinowski J."/>
            <person name="Ruckert C."/>
        </authorList>
    </citation>
    <scope>NUCLEOTIDE SEQUENCE</scope>
    <source>
        <strain evidence="6">CGMCC 1.15178</strain>
    </source>
</reference>
<dbReference type="PANTHER" id="PTHR37326:SF1">
    <property type="entry name" value="BLL3975 PROTEIN"/>
    <property type="match status" value="1"/>
</dbReference>
<dbReference type="PANTHER" id="PTHR37326">
    <property type="entry name" value="BLL3975 PROTEIN"/>
    <property type="match status" value="1"/>
</dbReference>
<sequence>MELPAQLYDLGGVKPGTKQDWLLTFATEEEARGEIPLHVVKGLEPGPTLLILAAVHGNEYEGVQTVMELIHALQPGDIRGTALLVPFANKLAYEGVSRETPLDGRNLAREFPGDPNGAYTQRLAWHLDHTLIAHADFLLDYHSGGANFSIPLLIGYYHHDEDEAGRRSRAAAEAFGIETIWAHPEVGPGRTVSSATDRGIPWIYTEAFGGLRIRAEEQERYRLGAFRLMDHLGMLLQPERWIVGDCPRVRNRLLGDGNFDLSFCSNTAGFFIPAVQLLDDVQTGDRIGTIYGAFGEELQSIHTTAAGVVVGLAARPKINAGDSICAITRRFEAAKPQTGR</sequence>
<evidence type="ECO:0000256" key="1">
    <source>
        <dbReference type="ARBA" id="ARBA00001947"/>
    </source>
</evidence>
<dbReference type="InterPro" id="IPR055438">
    <property type="entry name" value="AstE_AspA_cat"/>
</dbReference>
<gene>
    <name evidence="6" type="ORF">GCM10010911_06830</name>
</gene>
<proteinExistence type="predicted"/>
<dbReference type="SUPFAM" id="SSF53187">
    <property type="entry name" value="Zn-dependent exopeptidases"/>
    <property type="match status" value="1"/>
</dbReference>
<protein>
    <submittedName>
        <fullName evidence="6">Succinylglutamate desuccinylase/aspartoacylase</fullName>
    </submittedName>
</protein>
<keyword evidence="2" id="KW-0479">Metal-binding</keyword>
<comment type="cofactor">
    <cofactor evidence="1">
        <name>Zn(2+)</name>
        <dbReference type="ChEBI" id="CHEBI:29105"/>
    </cofactor>
</comment>
<keyword evidence="4" id="KW-0862">Zinc</keyword>
<evidence type="ECO:0000313" key="6">
    <source>
        <dbReference type="EMBL" id="GGD51886.1"/>
    </source>
</evidence>
<dbReference type="EMBL" id="BMHP01000001">
    <property type="protein sequence ID" value="GGD51886.1"/>
    <property type="molecule type" value="Genomic_DNA"/>
</dbReference>
<dbReference type="AlphaFoldDB" id="A0A916YLZ1"/>
<organism evidence="6 7">
    <name type="scientific">Paenibacillus nasutitermitis</name>
    <dbReference type="NCBI Taxonomy" id="1652958"/>
    <lineage>
        <taxon>Bacteria</taxon>
        <taxon>Bacillati</taxon>
        <taxon>Bacillota</taxon>
        <taxon>Bacilli</taxon>
        <taxon>Bacillales</taxon>
        <taxon>Paenibacillaceae</taxon>
        <taxon>Paenibacillus</taxon>
    </lineage>
</organism>
<keyword evidence="7" id="KW-1185">Reference proteome</keyword>
<evidence type="ECO:0000256" key="2">
    <source>
        <dbReference type="ARBA" id="ARBA00022723"/>
    </source>
</evidence>
<accession>A0A916YLZ1</accession>